<gene>
    <name evidence="1" type="ORF">RJN63_13795</name>
</gene>
<dbReference type="EMBL" id="JAVRAA010000006">
    <property type="protein sequence ID" value="MDT0337913.1"/>
    <property type="molecule type" value="Genomic_DNA"/>
</dbReference>
<reference evidence="1" key="1">
    <citation type="submission" date="2023-02" db="EMBL/GenBank/DDBJ databases">
        <title>Description of Herbaspirillum huttiense subsp. nephrolepsisexaltata and Herbaspirillum huttiense subsp. lycopersicon.</title>
        <authorList>
            <person name="Poudel M."/>
            <person name="Sharma A."/>
            <person name="Goss E."/>
            <person name="Tapia J.H."/>
            <person name="Harmon C.M."/>
            <person name="Jones J.B."/>
        </authorList>
    </citation>
    <scope>NUCLEOTIDE SEQUENCE</scope>
    <source>
        <strain evidence="1">NC40101</strain>
    </source>
</reference>
<sequence>MSPGVSFAAAPAANGAALTLPVAPALRGMIDAALNAVMEEAAAEARLTMGTLGRCADYALVGARVLRLLLNRPYTALSGGEVIDCGSGLYVAMHPGRKARRSARKLSELKDYHCWIEALHPMPDGSLRREIIDFTMRHDPLVAEVCGLPFTRSHRHDYLWAWQEEITPLPLAARAQLPPQSRNGDWMWVDPDCLRLLKKYEQDHEGLLARLTGQVLHKLVEAMQAQEEAAQMRSTASLKLA</sequence>
<name>A0AAE4G8R7_9BURK</name>
<accession>A0AAE4G8R7</accession>
<evidence type="ECO:0000313" key="1">
    <source>
        <dbReference type="EMBL" id="MDT0337913.1"/>
    </source>
</evidence>
<dbReference type="RefSeq" id="WP_051057529.1">
    <property type="nucleotide sequence ID" value="NZ_JAVLSM010000003.1"/>
</dbReference>
<organism evidence="1">
    <name type="scientific">Herbaspirillum huttiense subsp. nephrolepidis</name>
    <dbReference type="NCBI Taxonomy" id="3075126"/>
    <lineage>
        <taxon>Bacteria</taxon>
        <taxon>Pseudomonadati</taxon>
        <taxon>Pseudomonadota</taxon>
        <taxon>Betaproteobacteria</taxon>
        <taxon>Burkholderiales</taxon>
        <taxon>Oxalobacteraceae</taxon>
        <taxon>Herbaspirillum</taxon>
    </lineage>
</organism>
<dbReference type="AlphaFoldDB" id="A0AAE4G8R7"/>
<comment type="caution">
    <text evidence="1">The sequence shown here is derived from an EMBL/GenBank/DDBJ whole genome shotgun (WGS) entry which is preliminary data.</text>
</comment>
<proteinExistence type="predicted"/>
<protein>
    <submittedName>
        <fullName evidence="1">Uncharacterized protein</fullName>
    </submittedName>
</protein>